<dbReference type="EMBL" id="RZHH01000003">
    <property type="protein sequence ID" value="RYJ08354.1"/>
    <property type="molecule type" value="Genomic_DNA"/>
</dbReference>
<evidence type="ECO:0000313" key="1">
    <source>
        <dbReference type="EMBL" id="RYJ08354.1"/>
    </source>
</evidence>
<reference evidence="1 2" key="1">
    <citation type="submission" date="2018-12" db="EMBL/GenBank/DDBJ databases">
        <title>Genome analysis provides insights into bioremediation potentialities of Halogeometricum borinquense strain N11.</title>
        <authorList>
            <person name="Najjari A."/>
            <person name="Youssef N."/>
            <person name="Fhoula I."/>
            <person name="Ben Dhia O."/>
            <person name="Mahjoubi M."/>
            <person name="Ouzari H.I."/>
            <person name="Cherif A."/>
        </authorList>
    </citation>
    <scope>NUCLEOTIDE SEQUENCE [LARGE SCALE GENOMIC DNA]</scope>
    <source>
        <strain evidence="1 2">N11</strain>
    </source>
</reference>
<organism evidence="1 2">
    <name type="scientific">Halogeometricum borinquense</name>
    <dbReference type="NCBI Taxonomy" id="60847"/>
    <lineage>
        <taxon>Archaea</taxon>
        <taxon>Methanobacteriati</taxon>
        <taxon>Methanobacteriota</taxon>
        <taxon>Stenosarchaea group</taxon>
        <taxon>Halobacteria</taxon>
        <taxon>Halobacteriales</taxon>
        <taxon>Haloferacaceae</taxon>
        <taxon>Halogeometricum</taxon>
    </lineage>
</organism>
<protein>
    <submittedName>
        <fullName evidence="1">Uncharacterized protein</fullName>
    </submittedName>
</protein>
<dbReference type="AlphaFoldDB" id="A0A482SXZ9"/>
<accession>A0A482SXZ9</accession>
<evidence type="ECO:0000313" key="2">
    <source>
        <dbReference type="Proteomes" id="UP000294028"/>
    </source>
</evidence>
<dbReference type="Proteomes" id="UP000294028">
    <property type="component" value="Unassembled WGS sequence"/>
</dbReference>
<gene>
    <name evidence="1" type="ORF">ELS19_17535</name>
</gene>
<name>A0A482SXZ9_9EURY</name>
<proteinExistence type="predicted"/>
<dbReference type="RefSeq" id="WP_129786239.1">
    <property type="nucleotide sequence ID" value="NZ_RZHH01000003.1"/>
</dbReference>
<sequence>MQPQQSVADLAAVRLDAEDYEIDNADEWGTMGCQSFYTGTFTPNSIQTSGDGTVAGWLLEDDDLDERTLEVFYDTGGVHVAIEGSGEAVFGSTGCEFSPKLAKQVAAALYQAAEELQRRTEDE</sequence>
<comment type="caution">
    <text evidence="1">The sequence shown here is derived from an EMBL/GenBank/DDBJ whole genome shotgun (WGS) entry which is preliminary data.</text>
</comment>